<reference evidence="2" key="1">
    <citation type="submission" date="2023-04" db="EMBL/GenBank/DDBJ databases">
        <authorList>
            <person name="Vijverberg K."/>
            <person name="Xiong W."/>
            <person name="Schranz E."/>
        </authorList>
    </citation>
    <scope>NUCLEOTIDE SEQUENCE</scope>
</reference>
<organism evidence="2 3">
    <name type="scientific">Lactuca saligna</name>
    <name type="common">Willowleaf lettuce</name>
    <dbReference type="NCBI Taxonomy" id="75948"/>
    <lineage>
        <taxon>Eukaryota</taxon>
        <taxon>Viridiplantae</taxon>
        <taxon>Streptophyta</taxon>
        <taxon>Embryophyta</taxon>
        <taxon>Tracheophyta</taxon>
        <taxon>Spermatophyta</taxon>
        <taxon>Magnoliopsida</taxon>
        <taxon>eudicotyledons</taxon>
        <taxon>Gunneridae</taxon>
        <taxon>Pentapetalae</taxon>
        <taxon>asterids</taxon>
        <taxon>campanulids</taxon>
        <taxon>Asterales</taxon>
        <taxon>Asteraceae</taxon>
        <taxon>Cichorioideae</taxon>
        <taxon>Cichorieae</taxon>
        <taxon>Lactucinae</taxon>
        <taxon>Lactuca</taxon>
    </lineage>
</organism>
<keyword evidence="1" id="KW-0812">Transmembrane</keyword>
<evidence type="ECO:0000313" key="3">
    <source>
        <dbReference type="Proteomes" id="UP001177003"/>
    </source>
</evidence>
<keyword evidence="1" id="KW-0472">Membrane</keyword>
<dbReference type="EMBL" id="OX465081">
    <property type="protein sequence ID" value="CAI9286741.1"/>
    <property type="molecule type" value="Genomic_DNA"/>
</dbReference>
<dbReference type="AlphaFoldDB" id="A0AA35Z6P5"/>
<keyword evidence="3" id="KW-1185">Reference proteome</keyword>
<sequence length="338" mass="38908">MITVLGHFDSVGRHTWSRWRESISLQVEVHIMHVRDVGCVGVMGDYLIALIKLWHESREHIIEGTKNSSFIIVSYDEIKWNKLTWSEVDFSKGYFCPFQKAKVRVPIFKGEKAAICYKITTSLMPNWSYSCKTMDQFQVFCNHDEISVGQPYVTYITSGALNYLDYGSMIFMENSIPIQVAEVKDGKYTSIFPNFIITPFFLNFQKPPPPFLIDDVVASSPPCFTINLTITIKHVTCFRYEYRHRKEKHGKGSQRNGEVLHRIWCFGPRLHELLLISSNATIALVFNCSIIIYLLIILSLKVTYSTHKFVGFPLVGQYCPFPIFTCYGRTQKTYTGAP</sequence>
<evidence type="ECO:0000313" key="2">
    <source>
        <dbReference type="EMBL" id="CAI9286741.1"/>
    </source>
</evidence>
<feature type="transmembrane region" description="Helical" evidence="1">
    <location>
        <begin position="273"/>
        <end position="298"/>
    </location>
</feature>
<protein>
    <submittedName>
        <fullName evidence="2">Uncharacterized protein</fullName>
    </submittedName>
</protein>
<dbReference type="Proteomes" id="UP001177003">
    <property type="component" value="Chromosome 5"/>
</dbReference>
<proteinExistence type="predicted"/>
<gene>
    <name evidence="2" type="ORF">LSALG_LOCUS26145</name>
</gene>
<accession>A0AA35Z6P5</accession>
<keyword evidence="1" id="KW-1133">Transmembrane helix</keyword>
<name>A0AA35Z6P5_LACSI</name>
<evidence type="ECO:0000256" key="1">
    <source>
        <dbReference type="SAM" id="Phobius"/>
    </source>
</evidence>